<dbReference type="InterPro" id="IPR036366">
    <property type="entry name" value="PGBDSf"/>
</dbReference>
<evidence type="ECO:0000256" key="4">
    <source>
        <dbReference type="ARBA" id="ARBA00022679"/>
    </source>
</evidence>
<keyword evidence="13" id="KW-1185">Reference proteome</keyword>
<dbReference type="GO" id="GO:0016757">
    <property type="term" value="F:glycosyltransferase activity"/>
    <property type="evidence" value="ECO:0007669"/>
    <property type="project" value="UniProtKB-KW"/>
</dbReference>
<keyword evidence="10" id="KW-1133">Transmembrane helix</keyword>
<dbReference type="AlphaFoldDB" id="A0A1I0A7V3"/>
<evidence type="ECO:0000313" key="13">
    <source>
        <dbReference type="Proteomes" id="UP000243819"/>
    </source>
</evidence>
<evidence type="ECO:0000256" key="3">
    <source>
        <dbReference type="ARBA" id="ARBA00022676"/>
    </source>
</evidence>
<feature type="domain" description="L,D-TPase catalytic" evidence="11">
    <location>
        <begin position="130"/>
        <end position="240"/>
    </location>
</feature>
<evidence type="ECO:0000259" key="11">
    <source>
        <dbReference type="PROSITE" id="PS52029"/>
    </source>
</evidence>
<accession>A0A1I0A7V3</accession>
<dbReference type="PANTHER" id="PTHR30582:SF24">
    <property type="entry name" value="L,D-TRANSPEPTIDASE ERFK_SRFK-RELATED"/>
    <property type="match status" value="1"/>
</dbReference>
<dbReference type="GO" id="GO:0008360">
    <property type="term" value="P:regulation of cell shape"/>
    <property type="evidence" value="ECO:0007669"/>
    <property type="project" value="UniProtKB-UniRule"/>
</dbReference>
<dbReference type="Proteomes" id="UP000243819">
    <property type="component" value="Unassembled WGS sequence"/>
</dbReference>
<dbReference type="GO" id="GO:0071972">
    <property type="term" value="F:peptidoglycan L,D-transpeptidase activity"/>
    <property type="evidence" value="ECO:0007669"/>
    <property type="project" value="TreeGrafter"/>
</dbReference>
<dbReference type="InterPro" id="IPR002477">
    <property type="entry name" value="Peptidoglycan-bd-like"/>
</dbReference>
<evidence type="ECO:0000256" key="2">
    <source>
        <dbReference type="ARBA" id="ARBA00005992"/>
    </source>
</evidence>
<dbReference type="PANTHER" id="PTHR30582">
    <property type="entry name" value="L,D-TRANSPEPTIDASE"/>
    <property type="match status" value="1"/>
</dbReference>
<evidence type="ECO:0000256" key="10">
    <source>
        <dbReference type="SAM" id="Phobius"/>
    </source>
</evidence>
<dbReference type="InterPro" id="IPR050979">
    <property type="entry name" value="LD-transpeptidase"/>
</dbReference>
<dbReference type="Gene3D" id="2.40.440.10">
    <property type="entry name" value="L,D-transpeptidase catalytic domain-like"/>
    <property type="match status" value="1"/>
</dbReference>
<keyword evidence="6 9" id="KW-0133">Cell shape</keyword>
<keyword evidence="8 9" id="KW-0961">Cell wall biogenesis/degradation</keyword>
<dbReference type="STRING" id="1120990.SAMN03080614_10182"/>
<dbReference type="CDD" id="cd16913">
    <property type="entry name" value="YkuD_like"/>
    <property type="match status" value="1"/>
</dbReference>
<evidence type="ECO:0000256" key="8">
    <source>
        <dbReference type="ARBA" id="ARBA00023316"/>
    </source>
</evidence>
<evidence type="ECO:0000256" key="7">
    <source>
        <dbReference type="ARBA" id="ARBA00022984"/>
    </source>
</evidence>
<evidence type="ECO:0000313" key="12">
    <source>
        <dbReference type="EMBL" id="SES90277.1"/>
    </source>
</evidence>
<dbReference type="OrthoDB" id="9787225at2"/>
<organism evidence="12 13">
    <name type="scientific">Anaerobranca gottschalkii DSM 13577</name>
    <dbReference type="NCBI Taxonomy" id="1120990"/>
    <lineage>
        <taxon>Bacteria</taxon>
        <taxon>Bacillati</taxon>
        <taxon>Bacillota</taxon>
        <taxon>Clostridia</taxon>
        <taxon>Eubacteriales</taxon>
        <taxon>Proteinivoracaceae</taxon>
        <taxon>Anaerobranca</taxon>
    </lineage>
</organism>
<name>A0A1I0A7V3_9FIRM</name>
<keyword evidence="10" id="KW-0472">Membrane</keyword>
<feature type="active site" description="Proton donor/acceptor" evidence="9">
    <location>
        <position position="200"/>
    </location>
</feature>
<keyword evidence="12" id="KW-0449">Lipoprotein</keyword>
<dbReference type="RefSeq" id="WP_091350331.1">
    <property type="nucleotide sequence ID" value="NZ_FOIF01000018.1"/>
</dbReference>
<proteinExistence type="inferred from homology"/>
<keyword evidence="5" id="KW-0378">Hydrolase</keyword>
<dbReference type="InterPro" id="IPR005490">
    <property type="entry name" value="LD_TPept_cat_dom"/>
</dbReference>
<evidence type="ECO:0000256" key="6">
    <source>
        <dbReference type="ARBA" id="ARBA00022960"/>
    </source>
</evidence>
<dbReference type="GO" id="GO:0071555">
    <property type="term" value="P:cell wall organization"/>
    <property type="evidence" value="ECO:0007669"/>
    <property type="project" value="UniProtKB-UniRule"/>
</dbReference>
<dbReference type="GO" id="GO:0005576">
    <property type="term" value="C:extracellular region"/>
    <property type="evidence" value="ECO:0007669"/>
    <property type="project" value="TreeGrafter"/>
</dbReference>
<dbReference type="InterPro" id="IPR038063">
    <property type="entry name" value="Transpep_catalytic_dom"/>
</dbReference>
<comment type="pathway">
    <text evidence="1 9">Cell wall biogenesis; peptidoglycan biosynthesis.</text>
</comment>
<dbReference type="Pfam" id="PF01471">
    <property type="entry name" value="PG_binding_1"/>
    <property type="match status" value="2"/>
</dbReference>
<protein>
    <submittedName>
        <fullName evidence="12">Lipoprotein-anchoring transpeptidase ErfK/SrfK</fullName>
    </submittedName>
</protein>
<dbReference type="GO" id="GO:0018104">
    <property type="term" value="P:peptidoglycan-protein cross-linking"/>
    <property type="evidence" value="ECO:0007669"/>
    <property type="project" value="TreeGrafter"/>
</dbReference>
<keyword evidence="3" id="KW-0328">Glycosyltransferase</keyword>
<comment type="similarity">
    <text evidence="2">Belongs to the YkuD family.</text>
</comment>
<reference evidence="13" key="1">
    <citation type="submission" date="2016-10" db="EMBL/GenBank/DDBJ databases">
        <authorList>
            <person name="Varghese N."/>
            <person name="Submissions S."/>
        </authorList>
    </citation>
    <scope>NUCLEOTIDE SEQUENCE [LARGE SCALE GENOMIC DNA]</scope>
    <source>
        <strain evidence="13">DSM 13577</strain>
    </source>
</reference>
<dbReference type="InterPro" id="IPR036365">
    <property type="entry name" value="PGBD-like_sf"/>
</dbReference>
<dbReference type="PROSITE" id="PS52029">
    <property type="entry name" value="LD_TPASE"/>
    <property type="match status" value="1"/>
</dbReference>
<evidence type="ECO:0000256" key="9">
    <source>
        <dbReference type="PROSITE-ProRule" id="PRU01373"/>
    </source>
</evidence>
<keyword evidence="7 9" id="KW-0573">Peptidoglycan synthesis</keyword>
<gene>
    <name evidence="12" type="ORF">SAMN03080614_10182</name>
</gene>
<evidence type="ECO:0000256" key="5">
    <source>
        <dbReference type="ARBA" id="ARBA00022801"/>
    </source>
</evidence>
<dbReference type="UniPathway" id="UPA00219"/>
<keyword evidence="4" id="KW-0808">Transferase</keyword>
<dbReference type="Pfam" id="PF03734">
    <property type="entry name" value="YkuD"/>
    <property type="match status" value="1"/>
</dbReference>
<dbReference type="EMBL" id="FOIF01000018">
    <property type="protein sequence ID" value="SES90277.1"/>
    <property type="molecule type" value="Genomic_DNA"/>
</dbReference>
<evidence type="ECO:0000256" key="1">
    <source>
        <dbReference type="ARBA" id="ARBA00004752"/>
    </source>
</evidence>
<feature type="transmembrane region" description="Helical" evidence="10">
    <location>
        <begin position="12"/>
        <end position="31"/>
    </location>
</feature>
<dbReference type="SUPFAM" id="SSF141523">
    <property type="entry name" value="L,D-transpeptidase catalytic domain-like"/>
    <property type="match status" value="1"/>
</dbReference>
<feature type="active site" description="Nucleophile" evidence="9">
    <location>
        <position position="216"/>
    </location>
</feature>
<dbReference type="Gene3D" id="1.10.101.10">
    <property type="entry name" value="PGBD-like superfamily/PGBD"/>
    <property type="match status" value="2"/>
</dbReference>
<keyword evidence="10" id="KW-0812">Transmembrane</keyword>
<dbReference type="SUPFAM" id="SSF47090">
    <property type="entry name" value="PGBD-like"/>
    <property type="match status" value="2"/>
</dbReference>
<sequence length="316" mass="36024">MFIVLNRSKLFFYFIIFVTLLALVFGIVYTLQKKGDLHLCSEYARDLQPQNPPMVGDDVEELQIQLKRMGYYHGEIDGVYQGEIVQVVKNIQRELGLNIDGIVNTQFYEAIYLGDTYTKTVPKDPPKGELKIVVDLDKRLLTLLNDGEEYATFPITIGKPNSPSPVGDFKIVDKSLMPGNNAFGTRWMRLSAPWGGYGIHGTNNPGAIGHAQSGGCIRLFNKDVEKLYSWVPVGTPVSIYSNRWPPTFRAEYKRRMMGQDVVYVQRAMREFGFCQELGDGRFNEEMENEVKEFQKYLGLPPTGIVDENILYLLRLR</sequence>